<keyword evidence="4" id="KW-1185">Reference proteome</keyword>
<organism evidence="3 4">
    <name type="scientific">Aquilegia coerulea</name>
    <name type="common">Rocky mountain columbine</name>
    <dbReference type="NCBI Taxonomy" id="218851"/>
    <lineage>
        <taxon>Eukaryota</taxon>
        <taxon>Viridiplantae</taxon>
        <taxon>Streptophyta</taxon>
        <taxon>Embryophyta</taxon>
        <taxon>Tracheophyta</taxon>
        <taxon>Spermatophyta</taxon>
        <taxon>Magnoliopsida</taxon>
        <taxon>Ranunculales</taxon>
        <taxon>Ranunculaceae</taxon>
        <taxon>Thalictroideae</taxon>
        <taxon>Aquilegia</taxon>
    </lineage>
</organism>
<dbReference type="SUPFAM" id="SSF81383">
    <property type="entry name" value="F-box domain"/>
    <property type="match status" value="1"/>
</dbReference>
<dbReference type="PANTHER" id="PTHR44259:SF114">
    <property type="entry name" value="OS06G0707300 PROTEIN"/>
    <property type="match status" value="1"/>
</dbReference>
<dbReference type="InterPro" id="IPR005174">
    <property type="entry name" value="KIB1-4_b-propeller"/>
</dbReference>
<feature type="domain" description="KIB1-4 beta-propeller" evidence="2">
    <location>
        <begin position="63"/>
        <end position="318"/>
    </location>
</feature>
<evidence type="ECO:0000313" key="3">
    <source>
        <dbReference type="EMBL" id="PIA59789.1"/>
    </source>
</evidence>
<dbReference type="Pfam" id="PF03478">
    <property type="entry name" value="Beta-prop_KIB1-4"/>
    <property type="match status" value="1"/>
</dbReference>
<dbReference type="InParanoid" id="A0A2G5EVN0"/>
<dbReference type="InterPro" id="IPR050942">
    <property type="entry name" value="F-box_BR-signaling"/>
</dbReference>
<proteinExistence type="predicted"/>
<keyword evidence="1" id="KW-1133">Transmembrane helix</keyword>
<dbReference type="Proteomes" id="UP000230069">
    <property type="component" value="Unassembled WGS sequence"/>
</dbReference>
<dbReference type="OrthoDB" id="683580at2759"/>
<dbReference type="EMBL" id="KZ305021">
    <property type="protein sequence ID" value="PIA59789.1"/>
    <property type="molecule type" value="Genomic_DNA"/>
</dbReference>
<gene>
    <name evidence="3" type="ORF">AQUCO_00400585v1</name>
</gene>
<dbReference type="AlphaFoldDB" id="A0A2G5EVN0"/>
<accession>A0A2G5EVN0</accession>
<keyword evidence="1" id="KW-0812">Transmembrane</keyword>
<dbReference type="PANTHER" id="PTHR44259">
    <property type="entry name" value="OS07G0183000 PROTEIN-RELATED"/>
    <property type="match status" value="1"/>
</dbReference>
<evidence type="ECO:0000256" key="1">
    <source>
        <dbReference type="SAM" id="Phobius"/>
    </source>
</evidence>
<reference evidence="3 4" key="1">
    <citation type="submission" date="2017-09" db="EMBL/GenBank/DDBJ databases">
        <title>WGS assembly of Aquilegia coerulea Goldsmith.</title>
        <authorList>
            <person name="Hodges S."/>
            <person name="Kramer E."/>
            <person name="Nordborg M."/>
            <person name="Tomkins J."/>
            <person name="Borevitz J."/>
            <person name="Derieg N."/>
            <person name="Yan J."/>
            <person name="Mihaltcheva S."/>
            <person name="Hayes R.D."/>
            <person name="Rokhsar D."/>
        </authorList>
    </citation>
    <scope>NUCLEOTIDE SEQUENCE [LARGE SCALE GENOMIC DNA]</scope>
    <source>
        <strain evidence="4">cv. Goldsmith</strain>
    </source>
</reference>
<dbReference type="CDD" id="cd09917">
    <property type="entry name" value="F-box_SF"/>
    <property type="match status" value="1"/>
</dbReference>
<name>A0A2G5EVN0_AQUCA</name>
<evidence type="ECO:0000313" key="4">
    <source>
        <dbReference type="Proteomes" id="UP000230069"/>
    </source>
</evidence>
<keyword evidence="1" id="KW-0472">Membrane</keyword>
<protein>
    <recommendedName>
        <fullName evidence="2">KIB1-4 beta-propeller domain-containing protein</fullName>
    </recommendedName>
</protein>
<feature type="transmembrane region" description="Helical" evidence="1">
    <location>
        <begin position="14"/>
        <end position="38"/>
    </location>
</feature>
<evidence type="ECO:0000259" key="2">
    <source>
        <dbReference type="Pfam" id="PF03478"/>
    </source>
</evidence>
<sequence length="322" mass="37199">MSSWSNLPLELLDLIVGGLITLHDLISFGCVCSSWYLVSTPIIHRKRGSSPWLIVSKLEFFHFYSIIEERCYSIDNIPEIKDRRICSTSNGWLIMVHKNFEVQLFHPFSKKVINLPPVNDMPGSKYIACYCRFGKTFRMPGSKYIACYCRFGKTFRPCNVSEFLTANPGYSWDSFLIKAIITPDLCKHNVGKFYAISFDGDVVVIEDVDDSLPFTKLIDIRNSSDPEAKSPCRFKYYLVESSGDLLKVLRIQNSETRTMKFKVFKLDFSAFRWMELQSLGKYAFFLGSNQSFSLCTSDFPGYRGNCIYFTDDRNFGLFFLKY</sequence>
<dbReference type="STRING" id="218851.A0A2G5EVN0"/>
<dbReference type="InterPro" id="IPR036047">
    <property type="entry name" value="F-box-like_dom_sf"/>
</dbReference>